<dbReference type="EMBL" id="BOMN01000056">
    <property type="protein sequence ID" value="GIE21304.1"/>
    <property type="molecule type" value="Genomic_DNA"/>
</dbReference>
<comment type="caution">
    <text evidence="1">The sequence shown here is derived from an EMBL/GenBank/DDBJ whole genome shotgun (WGS) entry which is preliminary data.</text>
</comment>
<evidence type="ECO:0008006" key="3">
    <source>
        <dbReference type="Google" id="ProtNLM"/>
    </source>
</evidence>
<proteinExistence type="predicted"/>
<name>A0ABQ3ZRU1_9ACTN</name>
<evidence type="ECO:0000313" key="1">
    <source>
        <dbReference type="EMBL" id="GIE21304.1"/>
    </source>
</evidence>
<protein>
    <recommendedName>
        <fullName evidence="3">Transcriptional regulator</fullName>
    </recommendedName>
</protein>
<organism evidence="1 2">
    <name type="scientific">Winogradskya humida</name>
    <dbReference type="NCBI Taxonomy" id="113566"/>
    <lineage>
        <taxon>Bacteria</taxon>
        <taxon>Bacillati</taxon>
        <taxon>Actinomycetota</taxon>
        <taxon>Actinomycetes</taxon>
        <taxon>Micromonosporales</taxon>
        <taxon>Micromonosporaceae</taxon>
        <taxon>Winogradskya</taxon>
    </lineage>
</organism>
<dbReference type="InterPro" id="IPR036390">
    <property type="entry name" value="WH_DNA-bd_sf"/>
</dbReference>
<dbReference type="RefSeq" id="WP_203838431.1">
    <property type="nucleotide sequence ID" value="NZ_BAAATV010000026.1"/>
</dbReference>
<sequence>MRSDPLDEFREAAGAVGLTVESSRADLGVDMIVANPQGGQLYIQAKYLSLAAADGLEAKILRWSSQPSHPSAVSVLVADRVTPQARHILEAAGWGWLDLRGHLRLVGPGFFVDSDIPAARETAVARDPLAGSVGIEVAAALLLDPARRAPVRKLARMLGRAPSSVSQALKGLRQQGLIDEQGGAAIPDLFWQLAERWKSTGADVRTLPVDGDDAILKVGLEGDIETTSGWALTDTAAAARFGAPVGVRADHPPDFYVPDQLTLRRAVKLLGIADDHETRSARIKIAPVPFLCSRRVALVGERWRLARPLFVALDLAQDLGRGREILQGWTPDIGGPRVW</sequence>
<keyword evidence="2" id="KW-1185">Reference proteome</keyword>
<reference evidence="1 2" key="1">
    <citation type="submission" date="2021-01" db="EMBL/GenBank/DDBJ databases">
        <title>Whole genome shotgun sequence of Actinoplanes humidus NBRC 14915.</title>
        <authorList>
            <person name="Komaki H."/>
            <person name="Tamura T."/>
        </authorList>
    </citation>
    <scope>NUCLEOTIDE SEQUENCE [LARGE SCALE GENOMIC DNA]</scope>
    <source>
        <strain evidence="1 2">NBRC 14915</strain>
    </source>
</reference>
<accession>A0ABQ3ZRU1</accession>
<gene>
    <name evidence="1" type="ORF">Ahu01nite_044060</name>
</gene>
<dbReference type="SUPFAM" id="SSF46785">
    <property type="entry name" value="Winged helix' DNA-binding domain"/>
    <property type="match status" value="1"/>
</dbReference>
<evidence type="ECO:0000313" key="2">
    <source>
        <dbReference type="Proteomes" id="UP000603200"/>
    </source>
</evidence>
<dbReference type="Proteomes" id="UP000603200">
    <property type="component" value="Unassembled WGS sequence"/>
</dbReference>